<name>A0AAN8D565_CHAGU</name>
<protein>
    <submittedName>
        <fullName evidence="2">Uncharacterized protein</fullName>
    </submittedName>
</protein>
<keyword evidence="3" id="KW-1185">Reference proteome</keyword>
<evidence type="ECO:0000256" key="1">
    <source>
        <dbReference type="SAM" id="MobiDB-lite"/>
    </source>
</evidence>
<proteinExistence type="predicted"/>
<dbReference type="Proteomes" id="UP001331515">
    <property type="component" value="Unassembled WGS sequence"/>
</dbReference>
<organism evidence="2 3">
    <name type="scientific">Champsocephalus gunnari</name>
    <name type="common">Mackerel icefish</name>
    <dbReference type="NCBI Taxonomy" id="52237"/>
    <lineage>
        <taxon>Eukaryota</taxon>
        <taxon>Metazoa</taxon>
        <taxon>Chordata</taxon>
        <taxon>Craniata</taxon>
        <taxon>Vertebrata</taxon>
        <taxon>Euteleostomi</taxon>
        <taxon>Actinopterygii</taxon>
        <taxon>Neopterygii</taxon>
        <taxon>Teleostei</taxon>
        <taxon>Neoteleostei</taxon>
        <taxon>Acanthomorphata</taxon>
        <taxon>Eupercaria</taxon>
        <taxon>Perciformes</taxon>
        <taxon>Notothenioidei</taxon>
        <taxon>Channichthyidae</taxon>
        <taxon>Champsocephalus</taxon>
    </lineage>
</organism>
<accession>A0AAN8D565</accession>
<evidence type="ECO:0000313" key="3">
    <source>
        <dbReference type="Proteomes" id="UP001331515"/>
    </source>
</evidence>
<reference evidence="2 3" key="1">
    <citation type="journal article" date="2023" name="Mol. Biol. Evol.">
        <title>Genomics of Secondarily Temperate Adaptation in the Only Non-Antarctic Icefish.</title>
        <authorList>
            <person name="Rivera-Colon A.G."/>
            <person name="Rayamajhi N."/>
            <person name="Minhas B.F."/>
            <person name="Madrigal G."/>
            <person name="Bilyk K.T."/>
            <person name="Yoon V."/>
            <person name="Hune M."/>
            <person name="Gregory S."/>
            <person name="Cheng C.H.C."/>
            <person name="Catchen J.M."/>
        </authorList>
    </citation>
    <scope>NUCLEOTIDE SEQUENCE [LARGE SCALE GENOMIC DNA]</scope>
    <source>
        <tissue evidence="2">White muscle</tissue>
    </source>
</reference>
<dbReference type="EMBL" id="JAURVH010001527">
    <property type="protein sequence ID" value="KAK5914695.1"/>
    <property type="molecule type" value="Genomic_DNA"/>
</dbReference>
<feature type="region of interest" description="Disordered" evidence="1">
    <location>
        <begin position="77"/>
        <end position="107"/>
    </location>
</feature>
<dbReference type="AlphaFoldDB" id="A0AAN8D565"/>
<evidence type="ECO:0000313" key="2">
    <source>
        <dbReference type="EMBL" id="KAK5914695.1"/>
    </source>
</evidence>
<sequence length="107" mass="11756">MQTPLRRSSEHRLTGCRAFVSQSIHFAVVVFDSSSASVQRVDVEAGDKQVFDVRGGRDEDVMKTCPQNRFLIVLEKQMTSEDASSSHPDSTDPGVGHEPGNPSVLRI</sequence>
<comment type="caution">
    <text evidence="2">The sequence shown here is derived from an EMBL/GenBank/DDBJ whole genome shotgun (WGS) entry which is preliminary data.</text>
</comment>
<gene>
    <name evidence="2" type="ORF">CgunFtcFv8_009116</name>
</gene>